<keyword evidence="6" id="KW-1185">Reference proteome</keyword>
<dbReference type="GO" id="GO:0005509">
    <property type="term" value="F:calcium ion binding"/>
    <property type="evidence" value="ECO:0007669"/>
    <property type="project" value="InterPro"/>
</dbReference>
<comment type="subcellular location">
    <subcellularLocation>
        <location evidence="1">Secreted</location>
    </subcellularLocation>
</comment>
<reference evidence="5 6" key="1">
    <citation type="submission" date="2016-01" db="EMBL/GenBank/DDBJ databases">
        <authorList>
            <person name="McClelland M."/>
            <person name="Jain A."/>
            <person name="Saraogi P."/>
            <person name="Mendelson R."/>
            <person name="Westerman R."/>
            <person name="SanMiguel P."/>
            <person name="Csonka L."/>
        </authorList>
    </citation>
    <scope>NUCLEOTIDE SEQUENCE [LARGE SCALE GENOMIC DNA]</scope>
    <source>
        <strain evidence="5 6">NCPPB 2472</strain>
    </source>
</reference>
<dbReference type="InterPro" id="IPR013858">
    <property type="entry name" value="Peptidase_M10B_C"/>
</dbReference>
<dbReference type="Pfam" id="PF08548">
    <property type="entry name" value="Peptidase_M10_C"/>
    <property type="match status" value="1"/>
</dbReference>
<sequence>MLHGGDGEDSLNGGNGHDLLDGGAGLDWLSGGPGRDTFLFSAVADSTPDAADWIVDFVSGQDTIDLTGITGGAGLHFVETFSGRAGEAMLGYDLQVDFSGDGLVDFRVYTVGQAAVTDIVA</sequence>
<gene>
    <name evidence="5" type="ORF">AWM79_05855</name>
</gene>
<dbReference type="Gene3D" id="2.150.10.10">
    <property type="entry name" value="Serralysin-like metalloprotease, C-terminal"/>
    <property type="match status" value="1"/>
</dbReference>
<keyword evidence="3" id="KW-0677">Repeat</keyword>
<dbReference type="PROSITE" id="PS00330">
    <property type="entry name" value="HEMOLYSIN_CALCIUM"/>
    <property type="match status" value="2"/>
</dbReference>
<feature type="domain" description="Peptidase M10 serralysin C-terminal" evidence="4">
    <location>
        <begin position="13"/>
        <end position="120"/>
    </location>
</feature>
<dbReference type="GO" id="GO:0005615">
    <property type="term" value="C:extracellular space"/>
    <property type="evidence" value="ECO:0007669"/>
    <property type="project" value="InterPro"/>
</dbReference>
<evidence type="ECO:0000256" key="1">
    <source>
        <dbReference type="ARBA" id="ARBA00004613"/>
    </source>
</evidence>
<dbReference type="KEGG" id="pagb:AWM79_05855"/>
<dbReference type="Proteomes" id="UP000063229">
    <property type="component" value="Chromosome"/>
</dbReference>
<dbReference type="SUPFAM" id="SSF51120">
    <property type="entry name" value="beta-Roll"/>
    <property type="match status" value="1"/>
</dbReference>
<dbReference type="EMBL" id="CP014135">
    <property type="protein sequence ID" value="AMB84857.1"/>
    <property type="molecule type" value="Genomic_DNA"/>
</dbReference>
<dbReference type="InterPro" id="IPR018511">
    <property type="entry name" value="Hemolysin-typ_Ca-bd_CS"/>
</dbReference>
<evidence type="ECO:0000256" key="2">
    <source>
        <dbReference type="ARBA" id="ARBA00022525"/>
    </source>
</evidence>
<name>A0A0X1SYD5_PSEAA</name>
<evidence type="ECO:0000313" key="6">
    <source>
        <dbReference type="Proteomes" id="UP000063229"/>
    </source>
</evidence>
<proteinExistence type="predicted"/>
<accession>A0A0X1SYD5</accession>
<dbReference type="InterPro" id="IPR011049">
    <property type="entry name" value="Serralysin-like_metalloprot_C"/>
</dbReference>
<evidence type="ECO:0000256" key="3">
    <source>
        <dbReference type="ARBA" id="ARBA00022737"/>
    </source>
</evidence>
<protein>
    <recommendedName>
        <fullName evidence="4">Peptidase M10 serralysin C-terminal domain-containing protein</fullName>
    </recommendedName>
</protein>
<evidence type="ECO:0000313" key="5">
    <source>
        <dbReference type="EMBL" id="AMB84857.1"/>
    </source>
</evidence>
<dbReference type="AlphaFoldDB" id="A0A0X1SYD5"/>
<keyword evidence="2" id="KW-0964">Secreted</keyword>
<evidence type="ECO:0000259" key="4">
    <source>
        <dbReference type="Pfam" id="PF08548"/>
    </source>
</evidence>
<organism evidence="5 6">
    <name type="scientific">Pseudomonas agarici</name>
    <dbReference type="NCBI Taxonomy" id="46677"/>
    <lineage>
        <taxon>Bacteria</taxon>
        <taxon>Pseudomonadati</taxon>
        <taxon>Pseudomonadota</taxon>
        <taxon>Gammaproteobacteria</taxon>
        <taxon>Pseudomonadales</taxon>
        <taxon>Pseudomonadaceae</taxon>
        <taxon>Pseudomonas</taxon>
    </lineage>
</organism>
<dbReference type="PRINTS" id="PR00313">
    <property type="entry name" value="CABNDNGRPT"/>
</dbReference>
<dbReference type="STRING" id="46677.AWM79_05855"/>